<reference evidence="1 2" key="1">
    <citation type="submission" date="2018-03" db="EMBL/GenBank/DDBJ databases">
        <title>Rhodobacter veldkampii.</title>
        <authorList>
            <person name="Meyer T.E."/>
            <person name="Miller S."/>
            <person name="Lodha T."/>
            <person name="Gandham S."/>
            <person name="Chintalapati S."/>
            <person name="Chintalapati V.R."/>
        </authorList>
    </citation>
    <scope>NUCLEOTIDE SEQUENCE [LARGE SCALE GENOMIC DNA]</scope>
    <source>
        <strain evidence="1 2">DSM 11550</strain>
    </source>
</reference>
<sequence>MRRLFAPLVLLALLAACGTPQERCIYRATKELRTVESLLAEVQQNLARGYALEEYEVTRSRWVRCEPRYPMRPGPDGKPLPPPPPRMCLEDYTETYTRRVAIDPASERRKRDGLIAKRRELASAAEAEIRICKQQYPE</sequence>
<accession>A0A2T4JJX2</accession>
<dbReference type="OrthoDB" id="7875456at2"/>
<dbReference type="Proteomes" id="UP000241899">
    <property type="component" value="Unassembled WGS sequence"/>
</dbReference>
<evidence type="ECO:0000313" key="1">
    <source>
        <dbReference type="EMBL" id="PTE18185.1"/>
    </source>
</evidence>
<evidence type="ECO:0000313" key="2">
    <source>
        <dbReference type="Proteomes" id="UP000241899"/>
    </source>
</evidence>
<dbReference type="AlphaFoldDB" id="A0A2T4JJX2"/>
<keyword evidence="2" id="KW-1185">Reference proteome</keyword>
<dbReference type="PROSITE" id="PS51257">
    <property type="entry name" value="PROKAR_LIPOPROTEIN"/>
    <property type="match status" value="1"/>
</dbReference>
<comment type="caution">
    <text evidence="1">The sequence shown here is derived from an EMBL/GenBank/DDBJ whole genome shotgun (WGS) entry which is preliminary data.</text>
</comment>
<name>A0A2T4JJX2_9RHOB</name>
<evidence type="ECO:0008006" key="3">
    <source>
        <dbReference type="Google" id="ProtNLM"/>
    </source>
</evidence>
<gene>
    <name evidence="1" type="ORF">C5F46_05500</name>
</gene>
<protein>
    <recommendedName>
        <fullName evidence="3">Lipoprotein</fullName>
    </recommendedName>
</protein>
<dbReference type="RefSeq" id="WP_107324360.1">
    <property type="nucleotide sequence ID" value="NZ_NHSP01000047.1"/>
</dbReference>
<proteinExistence type="predicted"/>
<organism evidence="1 2">
    <name type="scientific">Phaeovulum veldkampii DSM 11550</name>
    <dbReference type="NCBI Taxonomy" id="1185920"/>
    <lineage>
        <taxon>Bacteria</taxon>
        <taxon>Pseudomonadati</taxon>
        <taxon>Pseudomonadota</taxon>
        <taxon>Alphaproteobacteria</taxon>
        <taxon>Rhodobacterales</taxon>
        <taxon>Paracoccaceae</taxon>
        <taxon>Phaeovulum</taxon>
    </lineage>
</organism>
<dbReference type="EMBL" id="PZKF01000009">
    <property type="protein sequence ID" value="PTE18185.1"/>
    <property type="molecule type" value="Genomic_DNA"/>
</dbReference>